<evidence type="ECO:0000313" key="8">
    <source>
        <dbReference type="EMBL" id="WZN61957.1"/>
    </source>
</evidence>
<comment type="similarity">
    <text evidence="2 7">Belongs to the NIPA (TC 2.A.7) family.</text>
</comment>
<evidence type="ECO:0000313" key="9">
    <source>
        <dbReference type="Proteomes" id="UP001472866"/>
    </source>
</evidence>
<comment type="subcellular location">
    <subcellularLocation>
        <location evidence="7">Cell membrane</location>
        <topology evidence="7">Multi-pass membrane protein</topology>
    </subcellularLocation>
    <subcellularLocation>
        <location evidence="7">Early endosome</location>
    </subcellularLocation>
    <subcellularLocation>
        <location evidence="1">Membrane</location>
        <topology evidence="1">Multi-pass membrane protein</topology>
    </subcellularLocation>
</comment>
<dbReference type="Gene3D" id="1.10.3730.20">
    <property type="match status" value="1"/>
</dbReference>
<evidence type="ECO:0000256" key="4">
    <source>
        <dbReference type="ARBA" id="ARBA00022989"/>
    </source>
</evidence>
<evidence type="ECO:0000256" key="1">
    <source>
        <dbReference type="ARBA" id="ARBA00004141"/>
    </source>
</evidence>
<feature type="transmembrane region" description="Helical" evidence="7">
    <location>
        <begin position="264"/>
        <end position="282"/>
    </location>
</feature>
<keyword evidence="5 7" id="KW-0472">Membrane</keyword>
<comment type="function">
    <text evidence="6 7">Acts as a Mg(2+) transporter. Can also transport other divalent cations such as Fe(2+), Sr(2+), Ba(2+), Mn(2+) and Co(2+) but to a much less extent than Mg(2+).</text>
</comment>
<dbReference type="GO" id="GO:0005886">
    <property type="term" value="C:plasma membrane"/>
    <property type="evidence" value="ECO:0007669"/>
    <property type="project" value="UniProtKB-SubCell"/>
</dbReference>
<keyword evidence="7" id="KW-0460">Magnesium</keyword>
<keyword evidence="4 7" id="KW-1133">Transmembrane helix</keyword>
<comment type="subunit">
    <text evidence="7">Homodimer.</text>
</comment>
<evidence type="ECO:0000256" key="5">
    <source>
        <dbReference type="ARBA" id="ARBA00023136"/>
    </source>
</evidence>
<dbReference type="EMBL" id="CP151505">
    <property type="protein sequence ID" value="WZN61957.1"/>
    <property type="molecule type" value="Genomic_DNA"/>
</dbReference>
<protein>
    <recommendedName>
        <fullName evidence="7">Probable magnesium transporter</fullName>
    </recommendedName>
</protein>
<name>A0AAX4P6I6_9CHLO</name>
<dbReference type="Pfam" id="PF05653">
    <property type="entry name" value="Mg_trans_NIPA"/>
    <property type="match status" value="1"/>
</dbReference>
<dbReference type="GO" id="GO:0005769">
    <property type="term" value="C:early endosome"/>
    <property type="evidence" value="ECO:0007669"/>
    <property type="project" value="UniProtKB-SubCell"/>
</dbReference>
<proteinExistence type="inferred from homology"/>
<dbReference type="SUPFAM" id="SSF103481">
    <property type="entry name" value="Multidrug resistance efflux transporter EmrE"/>
    <property type="match status" value="1"/>
</dbReference>
<gene>
    <name evidence="8" type="ORF">HKI87_05g34930</name>
</gene>
<dbReference type="GO" id="GO:0015095">
    <property type="term" value="F:magnesium ion transmembrane transporter activity"/>
    <property type="evidence" value="ECO:0007669"/>
    <property type="project" value="UniProtKB-UniRule"/>
</dbReference>
<evidence type="ECO:0000256" key="7">
    <source>
        <dbReference type="RuleBase" id="RU363078"/>
    </source>
</evidence>
<organism evidence="8 9">
    <name type="scientific">Chloropicon roscoffensis</name>
    <dbReference type="NCBI Taxonomy" id="1461544"/>
    <lineage>
        <taxon>Eukaryota</taxon>
        <taxon>Viridiplantae</taxon>
        <taxon>Chlorophyta</taxon>
        <taxon>Chloropicophyceae</taxon>
        <taxon>Chloropicales</taxon>
        <taxon>Chloropicaceae</taxon>
        <taxon>Chloropicon</taxon>
    </lineage>
</organism>
<dbReference type="Proteomes" id="UP001472866">
    <property type="component" value="Chromosome 05"/>
</dbReference>
<accession>A0AAX4P6I6</accession>
<evidence type="ECO:0000256" key="2">
    <source>
        <dbReference type="ARBA" id="ARBA00007001"/>
    </source>
</evidence>
<reference evidence="8 9" key="1">
    <citation type="submission" date="2024-03" db="EMBL/GenBank/DDBJ databases">
        <title>Complete genome sequence of the green alga Chloropicon roscoffensis RCC1871.</title>
        <authorList>
            <person name="Lemieux C."/>
            <person name="Pombert J.-F."/>
            <person name="Otis C."/>
            <person name="Turmel M."/>
        </authorList>
    </citation>
    <scope>NUCLEOTIDE SEQUENCE [LARGE SCALE GENOMIC DNA]</scope>
    <source>
        <strain evidence="8 9">RCC1871</strain>
    </source>
</reference>
<feature type="transmembrane region" description="Helical" evidence="7">
    <location>
        <begin position="200"/>
        <end position="220"/>
    </location>
</feature>
<dbReference type="PANTHER" id="PTHR12570">
    <property type="match status" value="1"/>
</dbReference>
<dbReference type="AlphaFoldDB" id="A0AAX4P6I6"/>
<feature type="transmembrane region" description="Helical" evidence="7">
    <location>
        <begin position="170"/>
        <end position="188"/>
    </location>
</feature>
<dbReference type="InterPro" id="IPR037185">
    <property type="entry name" value="EmrE-like"/>
</dbReference>
<keyword evidence="3 7" id="KW-0812">Transmembrane</keyword>
<feature type="transmembrane region" description="Helical" evidence="7">
    <location>
        <begin position="47"/>
        <end position="67"/>
    </location>
</feature>
<feature type="transmembrane region" description="Helical" evidence="7">
    <location>
        <begin position="130"/>
        <end position="149"/>
    </location>
</feature>
<keyword evidence="7" id="KW-0967">Endosome</keyword>
<feature type="transmembrane region" description="Helical" evidence="7">
    <location>
        <begin position="73"/>
        <end position="93"/>
    </location>
</feature>
<feature type="transmembrane region" description="Helical" evidence="7">
    <location>
        <begin position="232"/>
        <end position="252"/>
    </location>
</feature>
<keyword evidence="7" id="KW-0406">Ion transport</keyword>
<keyword evidence="9" id="KW-1185">Reference proteome</keyword>
<dbReference type="InterPro" id="IPR008521">
    <property type="entry name" value="Mg_trans_NIPA"/>
</dbReference>
<keyword evidence="7" id="KW-1003">Cell membrane</keyword>
<keyword evidence="7" id="KW-0813">Transport</keyword>
<feature type="transmembrane region" description="Helical" evidence="7">
    <location>
        <begin position="102"/>
        <end position="124"/>
    </location>
</feature>
<sequence length="339" mass="35779">MWLAIMAAVASSGMSSVGKVLQRKGTKTLPQFSADIKTLSKYLLNRTWALGLLCDISGSFFMVSALASAPVSVIQPVSGGGLVFLSLLSHFFFNEKLKFGEWVAVGFCFVGIVGVGVATTGITQQDQQTSVVRLVLTLASFFGILMLGLRKMRQLQSRMGKSKPKAFAPTCGFFAGCFFSLSATTTRSGFVVGELTGRRLFFGLGGVGCSICNTSVGFMYQTLGLREGNAVMISTITTVTTIMIGMCLGIFALGETLPSSRPTFLLHVMSCAAITTGSLALGNGGWGLGGDLSLVEKALKSKRISGVLPARVKMTLSRYVSSAAKLPVYNPSTDSKSAN</sequence>
<dbReference type="PANTHER" id="PTHR12570:SF65">
    <property type="entry name" value="MAGNESIUM TRANSPORTER NIPA9-RELATED"/>
    <property type="match status" value="1"/>
</dbReference>
<evidence type="ECO:0000256" key="6">
    <source>
        <dbReference type="ARBA" id="ARBA00025284"/>
    </source>
</evidence>
<evidence type="ECO:0000256" key="3">
    <source>
        <dbReference type="ARBA" id="ARBA00022692"/>
    </source>
</evidence>